<protein>
    <submittedName>
        <fullName evidence="1">Uncharacterized protein</fullName>
    </submittedName>
</protein>
<reference evidence="1 2" key="1">
    <citation type="submission" date="2018-06" db="EMBL/GenBank/DDBJ databases">
        <title>Genomic Encyclopedia of Archaeal and Bacterial Type Strains, Phase II (KMG-II): from individual species to whole genera.</title>
        <authorList>
            <person name="Goeker M."/>
        </authorList>
    </citation>
    <scope>NUCLEOTIDE SEQUENCE [LARGE SCALE GENOMIC DNA]</scope>
    <source>
        <strain evidence="1 2">DSM 23857</strain>
    </source>
</reference>
<proteinExistence type="predicted"/>
<sequence>MLSLLWTTLLAVTNCNFFIHMVFKINNYIPASLITNKQNSTASSFFFYARSASYFKANNWENTNIKNK</sequence>
<evidence type="ECO:0000313" key="2">
    <source>
        <dbReference type="Proteomes" id="UP000249547"/>
    </source>
</evidence>
<accession>A0A327QN25</accession>
<dbReference type="EMBL" id="QLLL01000004">
    <property type="protein sequence ID" value="RAJ05052.1"/>
    <property type="molecule type" value="Genomic_DNA"/>
</dbReference>
<gene>
    <name evidence="1" type="ORF">LX64_02206</name>
</gene>
<comment type="caution">
    <text evidence="1">The sequence shown here is derived from an EMBL/GenBank/DDBJ whole genome shotgun (WGS) entry which is preliminary data.</text>
</comment>
<dbReference type="Proteomes" id="UP000249547">
    <property type="component" value="Unassembled WGS sequence"/>
</dbReference>
<organism evidence="1 2">
    <name type="scientific">Chitinophaga skermanii</name>
    <dbReference type="NCBI Taxonomy" id="331697"/>
    <lineage>
        <taxon>Bacteria</taxon>
        <taxon>Pseudomonadati</taxon>
        <taxon>Bacteroidota</taxon>
        <taxon>Chitinophagia</taxon>
        <taxon>Chitinophagales</taxon>
        <taxon>Chitinophagaceae</taxon>
        <taxon>Chitinophaga</taxon>
    </lineage>
</organism>
<name>A0A327QN25_9BACT</name>
<keyword evidence="2" id="KW-1185">Reference proteome</keyword>
<dbReference type="AlphaFoldDB" id="A0A327QN25"/>
<evidence type="ECO:0000313" key="1">
    <source>
        <dbReference type="EMBL" id="RAJ05052.1"/>
    </source>
</evidence>